<dbReference type="InterPro" id="IPR016087">
    <property type="entry name" value="Chalcone_isomerase"/>
</dbReference>
<keyword evidence="3" id="KW-1185">Reference proteome</keyword>
<dbReference type="InterPro" id="IPR016088">
    <property type="entry name" value="Chalcone_isomerase_3-sand"/>
</dbReference>
<dbReference type="Proteomes" id="UP000298602">
    <property type="component" value="Chromosome"/>
</dbReference>
<dbReference type="Gene3D" id="3.50.70.10">
    <property type="match status" value="1"/>
</dbReference>
<name>A0A4P8L2U7_9BACT</name>
<dbReference type="OrthoDB" id="9795336at2"/>
<dbReference type="RefSeq" id="WP_137423061.1">
    <property type="nucleotide sequence ID" value="NZ_CP040098.1"/>
</dbReference>
<dbReference type="KEGG" id="dax:FDQ92_02070"/>
<accession>A0A4P8L2U7</accession>
<protein>
    <recommendedName>
        <fullName evidence="1">Chalcone isomerase domain-containing protein</fullName>
    </recommendedName>
</protein>
<evidence type="ECO:0000313" key="3">
    <source>
        <dbReference type="Proteomes" id="UP000298602"/>
    </source>
</evidence>
<organism evidence="2 3">
    <name type="scientific">Desulfoglaeba alkanexedens ALDC</name>
    <dbReference type="NCBI Taxonomy" id="980445"/>
    <lineage>
        <taxon>Bacteria</taxon>
        <taxon>Pseudomonadati</taxon>
        <taxon>Thermodesulfobacteriota</taxon>
        <taxon>Syntrophobacteria</taxon>
        <taxon>Syntrophobacterales</taxon>
        <taxon>Syntrophobacteraceae</taxon>
        <taxon>Desulfoglaeba</taxon>
    </lineage>
</organism>
<feature type="domain" description="Chalcone isomerase" evidence="1">
    <location>
        <begin position="30"/>
        <end position="191"/>
    </location>
</feature>
<dbReference type="EMBL" id="CP040098">
    <property type="protein sequence ID" value="QCQ21092.1"/>
    <property type="molecule type" value="Genomic_DNA"/>
</dbReference>
<gene>
    <name evidence="2" type="ORF">FDQ92_02070</name>
</gene>
<sequence length="196" mass="21127">MGGLAGFRKGLAALLSVSGVLFGCAAVLHAMDLKGVSFPNQLAVGGETCRLTGVGVHKKFFMDIYYAGLYMKTPVRDPEAVIQSGEAKAVVLHVVYKQVDSDKWVDGWRKGFSKKVPDASPELKKKMERFTAFFDQPVKKGEEIRIAYEPGVGTTVVIAGTEKGTVSGDDFMKALWRICLGRHAASADLTKGRGGL</sequence>
<evidence type="ECO:0000313" key="2">
    <source>
        <dbReference type="EMBL" id="QCQ21092.1"/>
    </source>
</evidence>
<dbReference type="AlphaFoldDB" id="A0A4P8L2U7"/>
<reference evidence="2 3" key="2">
    <citation type="submission" date="2019-05" db="EMBL/GenBank/DDBJ databases">
        <authorList>
            <person name="Suflita J.M."/>
            <person name="Marks C.R."/>
        </authorList>
    </citation>
    <scope>NUCLEOTIDE SEQUENCE [LARGE SCALE GENOMIC DNA]</scope>
    <source>
        <strain evidence="2 3">ALDC</strain>
    </source>
</reference>
<dbReference type="InterPro" id="IPR036298">
    <property type="entry name" value="Chalcone_isomerase_sf"/>
</dbReference>
<reference evidence="2 3" key="1">
    <citation type="submission" date="2019-05" db="EMBL/GenBank/DDBJ databases">
        <title>The Complete Genome Sequence of the n-alkane-degrading Desulfoglaeba alkanexedens ALDC reveals multiple alkylsuccinate synthase gene clusters.</title>
        <authorList>
            <person name="Callaghan A.V."/>
            <person name="Davidova I.A."/>
            <person name="Duncan K.E."/>
            <person name="Morris B."/>
            <person name="McInerney M.J."/>
        </authorList>
    </citation>
    <scope>NUCLEOTIDE SEQUENCE [LARGE SCALE GENOMIC DNA]</scope>
    <source>
        <strain evidence="2 3">ALDC</strain>
    </source>
</reference>
<dbReference type="GO" id="GO:0016872">
    <property type="term" value="F:intramolecular lyase activity"/>
    <property type="evidence" value="ECO:0007669"/>
    <property type="project" value="InterPro"/>
</dbReference>
<proteinExistence type="predicted"/>
<dbReference type="Pfam" id="PF16036">
    <property type="entry name" value="Chalcone_3"/>
    <property type="match status" value="1"/>
</dbReference>
<dbReference type="SUPFAM" id="SSF54626">
    <property type="entry name" value="Chalcone isomerase"/>
    <property type="match status" value="1"/>
</dbReference>
<evidence type="ECO:0000259" key="1">
    <source>
        <dbReference type="Pfam" id="PF16036"/>
    </source>
</evidence>